<accession>A0A8A3PPF3</accession>
<dbReference type="OrthoDB" id="3561256at2759"/>
<evidence type="ECO:0000313" key="1">
    <source>
        <dbReference type="EMBL" id="QSZ36893.1"/>
    </source>
</evidence>
<dbReference type="AlphaFoldDB" id="A0A8A3PPF3"/>
<dbReference type="SUPFAM" id="SSF53098">
    <property type="entry name" value="Ribonuclease H-like"/>
    <property type="match status" value="1"/>
</dbReference>
<dbReference type="InterPro" id="IPR012337">
    <property type="entry name" value="RNaseH-like_sf"/>
</dbReference>
<sequence length="92" mass="9961">MAFIGPLPESNSHNAILVVICRLSKERHFIPACTDRTAKDLADAFVRNVSKLHGSPDTIVSDTGSTFISTVTLSTAFHPETDGQTEITNAYL</sequence>
<dbReference type="Gene3D" id="3.30.420.10">
    <property type="entry name" value="Ribonuclease H-like superfamily/Ribonuclease H"/>
    <property type="match status" value="1"/>
</dbReference>
<evidence type="ECO:0008006" key="3">
    <source>
        <dbReference type="Google" id="ProtNLM"/>
    </source>
</evidence>
<organism evidence="1 2">
    <name type="scientific">Monilinia vaccinii-corymbosi</name>
    <dbReference type="NCBI Taxonomy" id="61207"/>
    <lineage>
        <taxon>Eukaryota</taxon>
        <taxon>Fungi</taxon>
        <taxon>Dikarya</taxon>
        <taxon>Ascomycota</taxon>
        <taxon>Pezizomycotina</taxon>
        <taxon>Leotiomycetes</taxon>
        <taxon>Helotiales</taxon>
        <taxon>Sclerotiniaceae</taxon>
        <taxon>Monilinia</taxon>
    </lineage>
</organism>
<dbReference type="GO" id="GO:0003676">
    <property type="term" value="F:nucleic acid binding"/>
    <property type="evidence" value="ECO:0007669"/>
    <property type="project" value="InterPro"/>
</dbReference>
<dbReference type="PANTHER" id="PTHR35046:SF26">
    <property type="entry name" value="RNA-DIRECTED DNA POLYMERASE"/>
    <property type="match status" value="1"/>
</dbReference>
<name>A0A8A3PPF3_9HELO</name>
<dbReference type="EMBL" id="CP063411">
    <property type="protein sequence ID" value="QSZ36893.1"/>
    <property type="molecule type" value="Genomic_DNA"/>
</dbReference>
<dbReference type="PANTHER" id="PTHR35046">
    <property type="entry name" value="ZINC KNUCKLE (CCHC-TYPE) FAMILY PROTEIN"/>
    <property type="match status" value="1"/>
</dbReference>
<proteinExistence type="predicted"/>
<evidence type="ECO:0000313" key="2">
    <source>
        <dbReference type="Proteomes" id="UP000672032"/>
    </source>
</evidence>
<keyword evidence="2" id="KW-1185">Reference proteome</keyword>
<dbReference type="InterPro" id="IPR036397">
    <property type="entry name" value="RNaseH_sf"/>
</dbReference>
<reference evidence="1" key="1">
    <citation type="submission" date="2020-10" db="EMBL/GenBank/DDBJ databases">
        <title>Genome Sequence of Monilinia vaccinii-corymbosi Sheds Light on Mummy Berry Disease Infection of Blueberry and Mating Type.</title>
        <authorList>
            <person name="Yow A.G."/>
            <person name="Zhang Y."/>
            <person name="Bansal K."/>
            <person name="Eacker S.M."/>
            <person name="Sullivan S."/>
            <person name="Liachko I."/>
            <person name="Cubeta M.A."/>
            <person name="Rollins J.A."/>
            <person name="Ashrafi H."/>
        </authorList>
    </citation>
    <scope>NUCLEOTIDE SEQUENCE</scope>
    <source>
        <strain evidence="1">RL-1</strain>
    </source>
</reference>
<dbReference type="Proteomes" id="UP000672032">
    <property type="component" value="Chromosome 7"/>
</dbReference>
<protein>
    <recommendedName>
        <fullName evidence="3">Integrase catalytic domain-containing protein</fullName>
    </recommendedName>
</protein>
<gene>
    <name evidence="1" type="ORF">DSL72_006776</name>
</gene>